<sequence>MLQICINPTINKGERDPRKKFQCPSCQKGYLSKTALNRHIRYDCGKEPMFSCPHCSYRAYQKVHVATHMSKTHVNEYYGDTEKFKK</sequence>
<feature type="domain" description="C2H2-type" evidence="2">
    <location>
        <begin position="21"/>
        <end position="48"/>
    </location>
</feature>
<dbReference type="Proteomes" id="UP001458880">
    <property type="component" value="Unassembled WGS sequence"/>
</dbReference>
<dbReference type="SMART" id="SM00355">
    <property type="entry name" value="ZnF_C2H2"/>
    <property type="match status" value="2"/>
</dbReference>
<protein>
    <recommendedName>
        <fullName evidence="2">C2H2-type domain-containing protein</fullName>
    </recommendedName>
</protein>
<dbReference type="EMBL" id="JASPKY010000154">
    <property type="protein sequence ID" value="KAK9730042.1"/>
    <property type="molecule type" value="Genomic_DNA"/>
</dbReference>
<dbReference type="AlphaFoldDB" id="A0AAW1L992"/>
<reference evidence="3 4" key="1">
    <citation type="journal article" date="2024" name="BMC Genomics">
        <title>De novo assembly and annotation of Popillia japonica's genome with initial clues to its potential as an invasive pest.</title>
        <authorList>
            <person name="Cucini C."/>
            <person name="Boschi S."/>
            <person name="Funari R."/>
            <person name="Cardaioli E."/>
            <person name="Iannotti N."/>
            <person name="Marturano G."/>
            <person name="Paoli F."/>
            <person name="Bruttini M."/>
            <person name="Carapelli A."/>
            <person name="Frati F."/>
            <person name="Nardi F."/>
        </authorList>
    </citation>
    <scope>NUCLEOTIDE SEQUENCE [LARGE SCALE GENOMIC DNA]</scope>
    <source>
        <strain evidence="3">DMR45628</strain>
    </source>
</reference>
<dbReference type="PROSITE" id="PS50157">
    <property type="entry name" value="ZINC_FINGER_C2H2_2"/>
    <property type="match status" value="1"/>
</dbReference>
<keyword evidence="1" id="KW-0479">Metal-binding</keyword>
<comment type="caution">
    <text evidence="3">The sequence shown here is derived from an EMBL/GenBank/DDBJ whole genome shotgun (WGS) entry which is preliminary data.</text>
</comment>
<evidence type="ECO:0000256" key="1">
    <source>
        <dbReference type="PROSITE-ProRule" id="PRU00042"/>
    </source>
</evidence>
<dbReference type="InterPro" id="IPR013087">
    <property type="entry name" value="Znf_C2H2_type"/>
</dbReference>
<organism evidence="3 4">
    <name type="scientific">Popillia japonica</name>
    <name type="common">Japanese beetle</name>
    <dbReference type="NCBI Taxonomy" id="7064"/>
    <lineage>
        <taxon>Eukaryota</taxon>
        <taxon>Metazoa</taxon>
        <taxon>Ecdysozoa</taxon>
        <taxon>Arthropoda</taxon>
        <taxon>Hexapoda</taxon>
        <taxon>Insecta</taxon>
        <taxon>Pterygota</taxon>
        <taxon>Neoptera</taxon>
        <taxon>Endopterygota</taxon>
        <taxon>Coleoptera</taxon>
        <taxon>Polyphaga</taxon>
        <taxon>Scarabaeiformia</taxon>
        <taxon>Scarabaeidae</taxon>
        <taxon>Rutelinae</taxon>
        <taxon>Popillia</taxon>
    </lineage>
</organism>
<accession>A0AAW1L992</accession>
<name>A0AAW1L992_POPJA</name>
<dbReference type="InterPro" id="IPR036236">
    <property type="entry name" value="Znf_C2H2_sf"/>
</dbReference>
<dbReference type="Pfam" id="PF13894">
    <property type="entry name" value="zf-C2H2_4"/>
    <property type="match status" value="1"/>
</dbReference>
<proteinExistence type="predicted"/>
<dbReference type="Gene3D" id="3.30.160.60">
    <property type="entry name" value="Classic Zinc Finger"/>
    <property type="match status" value="1"/>
</dbReference>
<evidence type="ECO:0000313" key="4">
    <source>
        <dbReference type="Proteomes" id="UP001458880"/>
    </source>
</evidence>
<gene>
    <name evidence="3" type="ORF">QE152_g15548</name>
</gene>
<dbReference type="GO" id="GO:0008270">
    <property type="term" value="F:zinc ion binding"/>
    <property type="evidence" value="ECO:0007669"/>
    <property type="project" value="UniProtKB-KW"/>
</dbReference>
<keyword evidence="4" id="KW-1185">Reference proteome</keyword>
<dbReference type="SUPFAM" id="SSF57667">
    <property type="entry name" value="beta-beta-alpha zinc fingers"/>
    <property type="match status" value="1"/>
</dbReference>
<keyword evidence="1" id="KW-0862">Zinc</keyword>
<evidence type="ECO:0000259" key="2">
    <source>
        <dbReference type="PROSITE" id="PS50157"/>
    </source>
</evidence>
<keyword evidence="1" id="KW-0863">Zinc-finger</keyword>
<evidence type="ECO:0000313" key="3">
    <source>
        <dbReference type="EMBL" id="KAK9730042.1"/>
    </source>
</evidence>